<dbReference type="SUPFAM" id="SSF143456">
    <property type="entry name" value="VC0467-like"/>
    <property type="match status" value="1"/>
</dbReference>
<evidence type="ECO:0000313" key="4">
    <source>
        <dbReference type="RefSeq" id="WP_028310676.1"/>
    </source>
</evidence>
<dbReference type="PANTHER" id="PTHR30327:SF1">
    <property type="entry name" value="UPF0301 PROTEIN YQGE"/>
    <property type="match status" value="1"/>
</dbReference>
<keyword evidence="3" id="KW-1185">Reference proteome</keyword>
<comment type="similarity">
    <text evidence="1 2">Belongs to the UPF0301 (AlgH) family.</text>
</comment>
<dbReference type="Proteomes" id="UP000675920">
    <property type="component" value="Unplaced"/>
</dbReference>
<dbReference type="OrthoDB" id="9807486at2"/>
<dbReference type="Gene3D" id="3.40.1740.10">
    <property type="entry name" value="VC0467-like"/>
    <property type="match status" value="1"/>
</dbReference>
<dbReference type="GO" id="GO:0005829">
    <property type="term" value="C:cytosol"/>
    <property type="evidence" value="ECO:0007669"/>
    <property type="project" value="TreeGrafter"/>
</dbReference>
<reference evidence="4" key="1">
    <citation type="journal article" date="2015" name="Proteins">
        <title>Solution structure and properties of AlgH from Pseudomonas aeruginosa.</title>
        <authorList>
            <person name="Urbauer J.L."/>
            <person name="Cowley A.B."/>
            <person name="Broussard H.P."/>
            <person name="Niedermaier H.T."/>
            <person name="Bieber Urbauer R.J."/>
        </authorList>
    </citation>
    <scope>NUCLEOTIDE SEQUENCE</scope>
</reference>
<accession>A0A8B6X296</accession>
<dbReference type="NCBIfam" id="NF001266">
    <property type="entry name" value="PRK00228.1-1"/>
    <property type="match status" value="1"/>
</dbReference>
<dbReference type="RefSeq" id="WP_028310676.1">
    <property type="nucleotide sequence ID" value="NZ_AXWS01000007.1"/>
</dbReference>
<protein>
    <recommendedName>
        <fullName evidence="2">UPF0301 protein</fullName>
    </recommendedName>
</protein>
<evidence type="ECO:0000256" key="2">
    <source>
        <dbReference type="HAMAP-Rule" id="MF_00758"/>
    </source>
</evidence>
<dbReference type="InterPro" id="IPR003774">
    <property type="entry name" value="AlgH-like"/>
</dbReference>
<organism evidence="3 4">
    <name type="scientific">Derxia gummosa DSM 723</name>
    <dbReference type="NCBI Taxonomy" id="1121388"/>
    <lineage>
        <taxon>Bacteria</taxon>
        <taxon>Pseudomonadati</taxon>
        <taxon>Pseudomonadota</taxon>
        <taxon>Betaproteobacteria</taxon>
        <taxon>Burkholderiales</taxon>
        <taxon>Alcaligenaceae</taxon>
        <taxon>Derxia</taxon>
    </lineage>
</organism>
<evidence type="ECO:0000256" key="1">
    <source>
        <dbReference type="ARBA" id="ARBA00009600"/>
    </source>
</evidence>
<dbReference type="HAMAP" id="MF_00758">
    <property type="entry name" value="UPF0301"/>
    <property type="match status" value="1"/>
</dbReference>
<sequence>MPETTTDQTYSLAAQFLIAMPNMLDPNFAGSLVFLCEHNERGAMGLVVNRPTDLTLDTLYEKIELQIDRKTADDKPVFYGGPVQTERGFVLHEPVAESDYSSSVSINDSLRLTTSKDVLEEMSHGAGPQRVLVTLGYAGWSTGQLESEIAANGWLTLEATPEVVARLLFDTPVEQRYATAMKQLGFDPMMLMSTPGHA</sequence>
<proteinExistence type="inferred from homology"/>
<evidence type="ECO:0000313" key="3">
    <source>
        <dbReference type="Proteomes" id="UP000675920"/>
    </source>
</evidence>
<name>A0A8B6X296_9BURK</name>
<reference evidence="4" key="2">
    <citation type="submission" date="2025-08" db="UniProtKB">
        <authorList>
            <consortium name="RefSeq"/>
        </authorList>
    </citation>
    <scope>IDENTIFICATION</scope>
</reference>
<dbReference type="AlphaFoldDB" id="A0A8B6X296"/>
<dbReference type="Pfam" id="PF02622">
    <property type="entry name" value="DUF179"/>
    <property type="match status" value="1"/>
</dbReference>
<dbReference type="PANTHER" id="PTHR30327">
    <property type="entry name" value="UNCHARACTERIZED PROTEIN YQGE"/>
    <property type="match status" value="1"/>
</dbReference>